<reference evidence="3 4" key="1">
    <citation type="journal article" date="2011" name="Cell">
        <title>The monarch butterfly genome yields insights into long-distance migration.</title>
        <authorList>
            <person name="Zhan S."/>
            <person name="Merlin C."/>
            <person name="Boore J.L."/>
            <person name="Reppert S.M."/>
        </authorList>
    </citation>
    <scope>NUCLEOTIDE SEQUENCE [LARGE SCALE GENOMIC DNA]</scope>
    <source>
        <strain evidence="3">F-2</strain>
    </source>
</reference>
<feature type="region of interest" description="Disordered" evidence="2">
    <location>
        <begin position="1"/>
        <end position="67"/>
    </location>
</feature>
<evidence type="ECO:0000313" key="3">
    <source>
        <dbReference type="EMBL" id="OWR50841.1"/>
    </source>
</evidence>
<dbReference type="KEGG" id="dpl:KGM_211759"/>
<gene>
    <name evidence="3" type="ORF">KGM_211759</name>
</gene>
<dbReference type="AlphaFoldDB" id="A0A212FAT5"/>
<evidence type="ECO:0000313" key="4">
    <source>
        <dbReference type="Proteomes" id="UP000007151"/>
    </source>
</evidence>
<feature type="region of interest" description="Disordered" evidence="2">
    <location>
        <begin position="118"/>
        <end position="188"/>
    </location>
</feature>
<dbReference type="Proteomes" id="UP000007151">
    <property type="component" value="Unassembled WGS sequence"/>
</dbReference>
<feature type="coiled-coil region" evidence="1">
    <location>
        <begin position="296"/>
        <end position="330"/>
    </location>
</feature>
<dbReference type="InParanoid" id="A0A212FAT5"/>
<name>A0A212FAT5_DANPL</name>
<organism evidence="3 4">
    <name type="scientific">Danaus plexippus plexippus</name>
    <dbReference type="NCBI Taxonomy" id="278856"/>
    <lineage>
        <taxon>Eukaryota</taxon>
        <taxon>Metazoa</taxon>
        <taxon>Ecdysozoa</taxon>
        <taxon>Arthropoda</taxon>
        <taxon>Hexapoda</taxon>
        <taxon>Insecta</taxon>
        <taxon>Pterygota</taxon>
        <taxon>Neoptera</taxon>
        <taxon>Endopterygota</taxon>
        <taxon>Lepidoptera</taxon>
        <taxon>Glossata</taxon>
        <taxon>Ditrysia</taxon>
        <taxon>Papilionoidea</taxon>
        <taxon>Nymphalidae</taxon>
        <taxon>Danainae</taxon>
        <taxon>Danaini</taxon>
        <taxon>Danaina</taxon>
        <taxon>Danaus</taxon>
        <taxon>Danaus</taxon>
    </lineage>
</organism>
<evidence type="ECO:0000256" key="2">
    <source>
        <dbReference type="SAM" id="MobiDB-lite"/>
    </source>
</evidence>
<accession>A0A212FAT5</accession>
<keyword evidence="1" id="KW-0175">Coiled coil</keyword>
<sequence length="717" mass="76726">MENRVEKNSPRVGPGIIAGESHTPASAGGRPMYTGGATNTIGGEEERRSNDHGNMTTDSDLQNVSALGIRPGSAHLTVSRPDPVSDVEETNARNQFERELGLGAALRIPRVLLTRLPTGLDRSDRDSDDDLSDSSAFSAMSLESGRSSMTGADRPRKRKTESDGMHALSRGAAPTSKKGRRRPPMPGQYVGLATAQAAYNKAKEEALRLQAEKDVAEIVKRAKERSASRSASPVPNAATIENVSAQTNAALTKSVEASLANILMVATRSGNLKGTFTKCLKEAVVNIRTAVSELRERSSSEEIKRLEAQNTQLLAQVADLRREMEELRRQAYRPAEKEIRQLMDEVSRKNLQTLGTMLDARLAGIEDRLLPEPRRRPALAVEVTGAIEAPKRKGPEPQKVTAAPTYADIAAVTTTAAAAKAARPAPARRRHQTKQPSLAAQEAAQRNEGATSSPSTAEGPHITDGSRKASKKKGVATPAKATPKKKKKKKRKVKLRSPTTAAVTLTLAADAAEKGVTYVGLLTQAKAAIDLGELGIPRLGFRLAETGARVLTIDGEGAQEKADAFAERLSPRVGPGINAGESHTPAPAGGRPMYTGGDNSAMGGEVTETYEPGNVLTDSDLLNDLALTSRPASAHLTASRPNLQTDEEELARVQLEREVRLGAATRIPRVLLTRLPTGFDRERDSDDDLSDSSVYSVMSLESGGSNWKGETSQEENR</sequence>
<feature type="compositionally biased region" description="Polar residues" evidence="2">
    <location>
        <begin position="52"/>
        <end position="65"/>
    </location>
</feature>
<feature type="coiled-coil region" evidence="1">
    <location>
        <begin position="192"/>
        <end position="219"/>
    </location>
</feature>
<comment type="caution">
    <text evidence="3">The sequence shown here is derived from an EMBL/GenBank/DDBJ whole genome shotgun (WGS) entry which is preliminary data.</text>
</comment>
<feature type="region of interest" description="Disordered" evidence="2">
    <location>
        <begin position="417"/>
        <end position="498"/>
    </location>
</feature>
<evidence type="ECO:0000256" key="1">
    <source>
        <dbReference type="SAM" id="Coils"/>
    </source>
</evidence>
<dbReference type="EMBL" id="AGBW02009430">
    <property type="protein sequence ID" value="OWR50841.1"/>
    <property type="molecule type" value="Genomic_DNA"/>
</dbReference>
<feature type="region of interest" description="Disordered" evidence="2">
    <location>
        <begin position="575"/>
        <end position="617"/>
    </location>
</feature>
<feature type="region of interest" description="Disordered" evidence="2">
    <location>
        <begin position="679"/>
        <end position="717"/>
    </location>
</feature>
<protein>
    <submittedName>
        <fullName evidence="3">Gag protein</fullName>
    </submittedName>
</protein>
<proteinExistence type="predicted"/>
<keyword evidence="4" id="KW-1185">Reference proteome</keyword>
<feature type="compositionally biased region" description="Basic residues" evidence="2">
    <location>
        <begin position="482"/>
        <end position="495"/>
    </location>
</feature>
<feature type="compositionally biased region" description="Low complexity" evidence="2">
    <location>
        <begin position="691"/>
        <end position="702"/>
    </location>
</feature>